<name>A0ABW4TPD4_9ACTN</name>
<evidence type="ECO:0000313" key="9">
    <source>
        <dbReference type="EMBL" id="MFD1946961.1"/>
    </source>
</evidence>
<dbReference type="InterPro" id="IPR035906">
    <property type="entry name" value="MetI-like_sf"/>
</dbReference>
<evidence type="ECO:0000256" key="3">
    <source>
        <dbReference type="ARBA" id="ARBA00022475"/>
    </source>
</evidence>
<evidence type="ECO:0000256" key="7">
    <source>
        <dbReference type="RuleBase" id="RU363032"/>
    </source>
</evidence>
<accession>A0ABW4TPD4</accession>
<comment type="caution">
    <text evidence="9">The sequence shown here is derived from an EMBL/GenBank/DDBJ whole genome shotgun (WGS) entry which is preliminary data.</text>
</comment>
<dbReference type="PANTHER" id="PTHR43386">
    <property type="entry name" value="OLIGOPEPTIDE TRANSPORT SYSTEM PERMEASE PROTEIN APPC"/>
    <property type="match status" value="1"/>
</dbReference>
<dbReference type="InterPro" id="IPR050366">
    <property type="entry name" value="BP-dependent_transpt_permease"/>
</dbReference>
<feature type="transmembrane region" description="Helical" evidence="7">
    <location>
        <begin position="267"/>
        <end position="287"/>
    </location>
</feature>
<dbReference type="SUPFAM" id="SSF161098">
    <property type="entry name" value="MetI-like"/>
    <property type="match status" value="1"/>
</dbReference>
<organism evidence="9 10">
    <name type="scientific">Nocardioides aestuarii</name>
    <dbReference type="NCBI Taxonomy" id="252231"/>
    <lineage>
        <taxon>Bacteria</taxon>
        <taxon>Bacillati</taxon>
        <taxon>Actinomycetota</taxon>
        <taxon>Actinomycetes</taxon>
        <taxon>Propionibacteriales</taxon>
        <taxon>Nocardioidaceae</taxon>
        <taxon>Nocardioides</taxon>
    </lineage>
</organism>
<protein>
    <submittedName>
        <fullName evidence="9">ABC transporter permease</fullName>
    </submittedName>
</protein>
<dbReference type="Pfam" id="PF00528">
    <property type="entry name" value="BPD_transp_1"/>
    <property type="match status" value="1"/>
</dbReference>
<feature type="domain" description="ABC transmembrane type-1" evidence="8">
    <location>
        <begin position="101"/>
        <end position="287"/>
    </location>
</feature>
<dbReference type="PROSITE" id="PS50928">
    <property type="entry name" value="ABC_TM1"/>
    <property type="match status" value="1"/>
</dbReference>
<evidence type="ECO:0000256" key="5">
    <source>
        <dbReference type="ARBA" id="ARBA00022989"/>
    </source>
</evidence>
<keyword evidence="5 7" id="KW-1133">Transmembrane helix</keyword>
<keyword evidence="6 7" id="KW-0472">Membrane</keyword>
<keyword evidence="4 7" id="KW-0812">Transmembrane</keyword>
<dbReference type="Proteomes" id="UP001597351">
    <property type="component" value="Unassembled WGS sequence"/>
</dbReference>
<sequence length="301" mass="31336">MSTSTGIVAAAADQPTPTVATGGARSILRRFARHRLALLGTVVLLGLMVACYGAIWIAPSPQGAQDLVLGPTPPSGAHLLGTDDLGRDFLSELLFAGRISLTIGLVVALIATTVGTVLGAVAGYAGGWVDEVIMRITDLFLIVPGIAVLALALRGLGSSPTTIVLVLAALGWTYIARVVRSQVLSLREKEFVDAARVIGASTPRILLRHLLPNLAGVIAVNISLATAAAIIIESTLSFLGFGVQPPRTSWGNMLSQAAGLVGTDQVYLLYFPGLFILLTVLSINFIGDGLRDALDPQAKQL</sequence>
<dbReference type="RefSeq" id="WP_343917609.1">
    <property type="nucleotide sequence ID" value="NZ_BAAAJT010000002.1"/>
</dbReference>
<dbReference type="EMBL" id="JBHUGD010000003">
    <property type="protein sequence ID" value="MFD1946961.1"/>
    <property type="molecule type" value="Genomic_DNA"/>
</dbReference>
<comment type="similarity">
    <text evidence="7">Belongs to the binding-protein-dependent transport system permease family.</text>
</comment>
<evidence type="ECO:0000313" key="10">
    <source>
        <dbReference type="Proteomes" id="UP001597351"/>
    </source>
</evidence>
<comment type="subcellular location">
    <subcellularLocation>
        <location evidence="1 7">Cell membrane</location>
        <topology evidence="1 7">Multi-pass membrane protein</topology>
    </subcellularLocation>
</comment>
<dbReference type="Gene3D" id="1.10.3720.10">
    <property type="entry name" value="MetI-like"/>
    <property type="match status" value="1"/>
</dbReference>
<feature type="transmembrane region" description="Helical" evidence="7">
    <location>
        <begin position="210"/>
        <end position="232"/>
    </location>
</feature>
<proteinExistence type="inferred from homology"/>
<dbReference type="CDD" id="cd06261">
    <property type="entry name" value="TM_PBP2"/>
    <property type="match status" value="1"/>
</dbReference>
<dbReference type="InterPro" id="IPR025966">
    <property type="entry name" value="OppC_N"/>
</dbReference>
<keyword evidence="10" id="KW-1185">Reference proteome</keyword>
<dbReference type="InterPro" id="IPR000515">
    <property type="entry name" value="MetI-like"/>
</dbReference>
<feature type="transmembrane region" description="Helical" evidence="7">
    <location>
        <begin position="162"/>
        <end position="179"/>
    </location>
</feature>
<evidence type="ECO:0000259" key="8">
    <source>
        <dbReference type="PROSITE" id="PS50928"/>
    </source>
</evidence>
<evidence type="ECO:0000256" key="4">
    <source>
        <dbReference type="ARBA" id="ARBA00022692"/>
    </source>
</evidence>
<evidence type="ECO:0000256" key="6">
    <source>
        <dbReference type="ARBA" id="ARBA00023136"/>
    </source>
</evidence>
<dbReference type="PANTHER" id="PTHR43386:SF23">
    <property type="entry name" value="ABC TRANSPORTER"/>
    <property type="match status" value="1"/>
</dbReference>
<dbReference type="Pfam" id="PF12911">
    <property type="entry name" value="OppC_N"/>
    <property type="match status" value="1"/>
</dbReference>
<gene>
    <name evidence="9" type="ORF">ACFSDE_09160</name>
</gene>
<keyword evidence="3" id="KW-1003">Cell membrane</keyword>
<evidence type="ECO:0000256" key="2">
    <source>
        <dbReference type="ARBA" id="ARBA00022448"/>
    </source>
</evidence>
<feature type="transmembrane region" description="Helical" evidence="7">
    <location>
        <begin position="36"/>
        <end position="58"/>
    </location>
</feature>
<keyword evidence="2 7" id="KW-0813">Transport</keyword>
<feature type="transmembrane region" description="Helical" evidence="7">
    <location>
        <begin position="136"/>
        <end position="156"/>
    </location>
</feature>
<evidence type="ECO:0000256" key="1">
    <source>
        <dbReference type="ARBA" id="ARBA00004651"/>
    </source>
</evidence>
<reference evidence="10" key="1">
    <citation type="journal article" date="2019" name="Int. J. Syst. Evol. Microbiol.">
        <title>The Global Catalogue of Microorganisms (GCM) 10K type strain sequencing project: providing services to taxonomists for standard genome sequencing and annotation.</title>
        <authorList>
            <consortium name="The Broad Institute Genomics Platform"/>
            <consortium name="The Broad Institute Genome Sequencing Center for Infectious Disease"/>
            <person name="Wu L."/>
            <person name="Ma J."/>
        </authorList>
    </citation>
    <scope>NUCLEOTIDE SEQUENCE [LARGE SCALE GENOMIC DNA]</scope>
    <source>
        <strain evidence="10">CGMCC 1.12477</strain>
    </source>
</reference>
<feature type="transmembrane region" description="Helical" evidence="7">
    <location>
        <begin position="99"/>
        <end position="124"/>
    </location>
</feature>